<name>A0A022RFM2_ERYGU</name>
<dbReference type="PANTHER" id="PTHR23024">
    <property type="entry name" value="ARYLACETAMIDE DEACETYLASE"/>
    <property type="match status" value="1"/>
</dbReference>
<dbReference type="InterPro" id="IPR050466">
    <property type="entry name" value="Carboxylest/Gibb_receptor"/>
</dbReference>
<keyword evidence="4" id="KW-1185">Reference proteome</keyword>
<protein>
    <recommendedName>
        <fullName evidence="2">Alpha/beta hydrolase fold-3 domain-containing protein</fullName>
    </recommendedName>
</protein>
<dbReference type="AlphaFoldDB" id="A0A022RFM2"/>
<sequence>MAENYSDEILYDFTPMLKAYKDGRIERLTGREFVPASLDLTTGVNSKDVLISPEIGVAARIYLPGDANPAAKLKLPVVVYFHGGGFVVDSPFSPLYHKHLNHLVAESNAIAVSVDYRLAPEHPLPTAYEDSWLALKWIFSGEAQNEEWIRDYADLDRVYLGGDSAGGNIAHHLAIRVGSEQNTGSNINLRGIFLNCPFFGGSDPIGGEMALVKTIVDNLWVFVHPKEFPGHDGPWINPAKDPRVSGLGCRRVLVYVAEKDYLKDRGWYYKETLEKSGWFGEIEVVEVEGEDHVFSVFSPDGENGLAMIKKVASFINH</sequence>
<organism evidence="3 4">
    <name type="scientific">Erythranthe guttata</name>
    <name type="common">Yellow monkey flower</name>
    <name type="synonym">Mimulus guttatus</name>
    <dbReference type="NCBI Taxonomy" id="4155"/>
    <lineage>
        <taxon>Eukaryota</taxon>
        <taxon>Viridiplantae</taxon>
        <taxon>Streptophyta</taxon>
        <taxon>Embryophyta</taxon>
        <taxon>Tracheophyta</taxon>
        <taxon>Spermatophyta</taxon>
        <taxon>Magnoliopsida</taxon>
        <taxon>eudicotyledons</taxon>
        <taxon>Gunneridae</taxon>
        <taxon>Pentapetalae</taxon>
        <taxon>asterids</taxon>
        <taxon>lamiids</taxon>
        <taxon>Lamiales</taxon>
        <taxon>Phrymaceae</taxon>
        <taxon>Erythranthe</taxon>
    </lineage>
</organism>
<evidence type="ECO:0000313" key="4">
    <source>
        <dbReference type="Proteomes" id="UP000030748"/>
    </source>
</evidence>
<reference evidence="3 4" key="1">
    <citation type="journal article" date="2013" name="Proc. Natl. Acad. Sci. U.S.A.">
        <title>Fine-scale variation in meiotic recombination in Mimulus inferred from population shotgun sequencing.</title>
        <authorList>
            <person name="Hellsten U."/>
            <person name="Wright K.M."/>
            <person name="Jenkins J."/>
            <person name="Shu S."/>
            <person name="Yuan Y."/>
            <person name="Wessler S.R."/>
            <person name="Schmutz J."/>
            <person name="Willis J.H."/>
            <person name="Rokhsar D.S."/>
        </authorList>
    </citation>
    <scope>NUCLEOTIDE SEQUENCE [LARGE SCALE GENOMIC DNA]</scope>
    <source>
        <strain evidence="4">cv. DUN x IM62</strain>
    </source>
</reference>
<dbReference type="OrthoDB" id="408631at2759"/>
<dbReference type="eggNOG" id="KOG1515">
    <property type="taxonomic scope" value="Eukaryota"/>
</dbReference>
<dbReference type="Gene3D" id="3.40.50.1820">
    <property type="entry name" value="alpha/beta hydrolase"/>
    <property type="match status" value="1"/>
</dbReference>
<dbReference type="InterPro" id="IPR029058">
    <property type="entry name" value="AB_hydrolase_fold"/>
</dbReference>
<dbReference type="EMBL" id="KI630513">
    <property type="protein sequence ID" value="EYU37700.1"/>
    <property type="molecule type" value="Genomic_DNA"/>
</dbReference>
<evidence type="ECO:0000256" key="1">
    <source>
        <dbReference type="ARBA" id="ARBA00010515"/>
    </source>
</evidence>
<dbReference type="Pfam" id="PF07859">
    <property type="entry name" value="Abhydrolase_3"/>
    <property type="match status" value="1"/>
</dbReference>
<dbReference type="OMA" id="AHHIAVK"/>
<dbReference type="KEGG" id="egt:105957422"/>
<dbReference type="STRING" id="4155.A0A022RFM2"/>
<proteinExistence type="inferred from homology"/>
<dbReference type="PANTHER" id="PTHR23024:SF467">
    <property type="entry name" value="CARBOXYLESTERASE 12-RELATED"/>
    <property type="match status" value="1"/>
</dbReference>
<dbReference type="SUPFAM" id="SSF53474">
    <property type="entry name" value="alpha/beta-Hydrolases"/>
    <property type="match status" value="1"/>
</dbReference>
<feature type="domain" description="Alpha/beta hydrolase fold-3" evidence="2">
    <location>
        <begin position="78"/>
        <end position="294"/>
    </location>
</feature>
<dbReference type="Proteomes" id="UP000030748">
    <property type="component" value="Unassembled WGS sequence"/>
</dbReference>
<gene>
    <name evidence="3" type="ORF">MIMGU_mgv1a018666mg</name>
</gene>
<accession>A0A022RFM2</accession>
<dbReference type="InterPro" id="IPR013094">
    <property type="entry name" value="AB_hydrolase_3"/>
</dbReference>
<evidence type="ECO:0000313" key="3">
    <source>
        <dbReference type="EMBL" id="EYU37700.1"/>
    </source>
</evidence>
<evidence type="ECO:0000259" key="2">
    <source>
        <dbReference type="Pfam" id="PF07859"/>
    </source>
</evidence>
<dbReference type="PhylomeDB" id="A0A022RFM2"/>
<comment type="similarity">
    <text evidence="1">Belongs to the 'GDXG' lipolytic enzyme family.</text>
</comment>
<dbReference type="GO" id="GO:0016787">
    <property type="term" value="F:hydrolase activity"/>
    <property type="evidence" value="ECO:0007669"/>
    <property type="project" value="InterPro"/>
</dbReference>